<dbReference type="InterPro" id="IPR039261">
    <property type="entry name" value="FNR_nucleotide-bd"/>
</dbReference>
<evidence type="ECO:0000256" key="11">
    <source>
        <dbReference type="ARBA" id="ARBA00023136"/>
    </source>
</evidence>
<feature type="domain" description="4Fe-4S ferredoxin-type" evidence="13">
    <location>
        <begin position="567"/>
        <end position="597"/>
    </location>
</feature>
<dbReference type="SUPFAM" id="SSF54292">
    <property type="entry name" value="2Fe-2S ferredoxin-like"/>
    <property type="match status" value="1"/>
</dbReference>
<dbReference type="PaxDb" id="246200-SPO0589"/>
<dbReference type="Gene3D" id="3.30.70.20">
    <property type="match status" value="1"/>
</dbReference>
<dbReference type="Gene3D" id="3.40.50.80">
    <property type="entry name" value="Nucleotide-binding domain of ferredoxin-NADP reductase (FNR) module"/>
    <property type="match status" value="1"/>
</dbReference>
<evidence type="ECO:0000256" key="7">
    <source>
        <dbReference type="ARBA" id="ARBA00022729"/>
    </source>
</evidence>
<dbReference type="InterPro" id="IPR017938">
    <property type="entry name" value="Riboflavin_synthase-like_b-brl"/>
</dbReference>
<comment type="cofactor">
    <cofactor evidence="1">
        <name>FMN</name>
        <dbReference type="ChEBI" id="CHEBI:58210"/>
    </cofactor>
</comment>
<dbReference type="PROSITE" id="PS51085">
    <property type="entry name" value="2FE2S_FER_2"/>
    <property type="match status" value="1"/>
</dbReference>
<dbReference type="InterPro" id="IPR017927">
    <property type="entry name" value="FAD-bd_FR_type"/>
</dbReference>
<comment type="subcellular location">
    <subcellularLocation>
        <location evidence="2">Cell envelope</location>
    </subcellularLocation>
</comment>
<dbReference type="InterPro" id="IPR054582">
    <property type="entry name" value="DmmA-like_N"/>
</dbReference>
<keyword evidence="9" id="KW-0408">Iron</keyword>
<dbReference type="SUPFAM" id="SSF54862">
    <property type="entry name" value="4Fe-4S ferredoxins"/>
    <property type="match status" value="1"/>
</dbReference>
<dbReference type="eggNOG" id="COG1600">
    <property type="taxonomic scope" value="Bacteria"/>
</dbReference>
<protein>
    <submittedName>
        <fullName evidence="15">Oxidoreductase, NAD-binding/iron-sulfur cluster-binding protein</fullName>
    </submittedName>
</protein>
<dbReference type="InterPro" id="IPR017896">
    <property type="entry name" value="4Fe4S_Fe-S-bd"/>
</dbReference>
<evidence type="ECO:0000256" key="6">
    <source>
        <dbReference type="ARBA" id="ARBA00022723"/>
    </source>
</evidence>
<keyword evidence="7" id="KW-0732">Signal</keyword>
<name>Q5LVV6_RUEPO</name>
<dbReference type="GO" id="GO:0046872">
    <property type="term" value="F:metal ion binding"/>
    <property type="evidence" value="ECO:0007669"/>
    <property type="project" value="UniProtKB-KW"/>
</dbReference>
<dbReference type="Pfam" id="PF22290">
    <property type="entry name" value="DmmA-like_N"/>
    <property type="match status" value="1"/>
</dbReference>
<dbReference type="PROSITE" id="PS51384">
    <property type="entry name" value="FAD_FR"/>
    <property type="match status" value="1"/>
</dbReference>
<dbReference type="PANTHER" id="PTHR47354">
    <property type="entry name" value="NADH OXIDOREDUCTASE HCR"/>
    <property type="match status" value="1"/>
</dbReference>
<dbReference type="SUPFAM" id="SSF52343">
    <property type="entry name" value="Ferredoxin reductase-like, C-terminal NADP-linked domain"/>
    <property type="match status" value="1"/>
</dbReference>
<dbReference type="Proteomes" id="UP000001023">
    <property type="component" value="Chromosome"/>
</dbReference>
<dbReference type="PROSITE" id="PS51379">
    <property type="entry name" value="4FE4S_FER_2"/>
    <property type="match status" value="1"/>
</dbReference>
<dbReference type="Pfam" id="PF13484">
    <property type="entry name" value="Fer4_16"/>
    <property type="match status" value="1"/>
</dbReference>
<evidence type="ECO:0000259" key="14">
    <source>
        <dbReference type="PROSITE" id="PS51384"/>
    </source>
</evidence>
<keyword evidence="3" id="KW-0285">Flavoprotein</keyword>
<sequence length="1090" mass="120049">MVLLSIPRYAKRAVRRRRMGIRFFSDRDRPVHMGPYPLERLARREAVADLSTVPQIPVLSFHRPERPESIVNAMGEFQAMLDAIRDGLVNPARAEISADPLERANHLKAFGYFNDASMMGCGPLPAEALLPAPRRNPDIDRLAEALRTRQTKTLASGIDVIMADLKESMEAPPRPIDSHRHAIVFLYEHHRDPEADEPGAEWIHDAQDHRACLLASENAVVIANYIRLLGYDARAHTAMSSDVDLGRLALAAGLVTLEGGQLAAPWLGRRFGLAAVTTEMELAHDRPLAPLAAQSWAATRGPAWWLGKGFAKSALNRDPYARRRYVDGAHPFERLNRVETPTTYIDEANVARVPKRADMFARAQFGDMGKALQEGAKGGHYVRKAAPSFAQRRALGAFVLLQDGDRADVPRPIDPRRNAANLKAASYFLGIDAVGLSRCPTWAWYSHDATGEAITPPHDQAISMIVDQGYETMEGSSGDDWIAVAQSMRAYLRFSLLGGVIAQQIRNLGYKAKAHTVMDGEVLQPPLLLLSGLGEVSRIGEVILNPFLGPRLKSGAVTTDMPMSHDKPIDFGLQRFCEACNKCARECPSGAITAGPKRMFNGYEIWKSDSQKCATYRITTQGGAMCGRCMKTCPWNLEGLFAERPFRWAAMTVPAAAPALARLDDALGHGGLNEVKKWWWDIELQPDGAYRPTTGPVNRRGLQRDLDLKYEDQTLAVYPAPLAPHPWPYPFPMDREAGIAAYQAMIGADEYRARLAAGDLSVVHRYTVPDADTAPVIRVEVTRAEKMTGEITKYEFAAPDGAPLPEWTAGAHLDVLVAPEFLRQYSMSGDPTDRTTYQIGVLREEEGRGGSKLMHRIFAPGRRVFISKPINHFELDEGATRSFLMGGGIGITPMIAFAHRLHALGADFELHYSVPSRTSAGYLEDLDAMPWADRVHLHVSDEGSRADLDAVLAGFQPGWHVYTCGPERFMDGVMQAAERQGFPEEARHLEYFSVPEQPAYENHPFTLKLARTGREIAVPADKDAAQVLNENGIHIDVKCSDGICGVCKCGLIAGAVEHRDFVLSGKQREGAIILCQSRAAEPGGVVEIDL</sequence>
<evidence type="ECO:0000256" key="5">
    <source>
        <dbReference type="ARBA" id="ARBA00022714"/>
    </source>
</evidence>
<reference evidence="15 16" key="2">
    <citation type="journal article" date="2014" name="Stand. Genomic Sci.">
        <title>An updated genome annotation for the model marine bacterium Ruegeria pomeroyi DSS-3.</title>
        <authorList>
            <person name="Rivers A.R."/>
            <person name="Smith C.B."/>
            <person name="Moran M.A."/>
        </authorList>
    </citation>
    <scope>GENOME REANNOTATION</scope>
    <source>
        <strain evidence="16">ATCC 700808 / DSM 15171 / DSS-3</strain>
    </source>
</reference>
<accession>Q5LVV6</accession>
<feature type="domain" description="2Fe-2S ferredoxin-type" evidence="12">
    <location>
        <begin position="1003"/>
        <end position="1090"/>
    </location>
</feature>
<reference evidence="15 16" key="1">
    <citation type="journal article" date="2004" name="Nature">
        <title>Genome sequence of Silicibacter pomeroyi reveals adaptations to the marine environment.</title>
        <authorList>
            <person name="Moran M.A."/>
            <person name="Buchan A."/>
            <person name="Gonzalez J.M."/>
            <person name="Heidelberg J.F."/>
            <person name="Whitman W.B."/>
            <person name="Kiene R.P."/>
            <person name="Henriksen J.R."/>
            <person name="King G.M."/>
            <person name="Belas R."/>
            <person name="Fuqua C."/>
            <person name="Brinkac L."/>
            <person name="Lewis M."/>
            <person name="Johri S."/>
            <person name="Weaver B."/>
            <person name="Pai G."/>
            <person name="Eisen J.A."/>
            <person name="Rahe E."/>
            <person name="Sheldon W.M."/>
            <person name="Ye W."/>
            <person name="Miller T.R."/>
            <person name="Carlton J."/>
            <person name="Rasko D.A."/>
            <person name="Paulsen I.T."/>
            <person name="Ren Q."/>
            <person name="Daugherty S.C."/>
            <person name="Deboy R.T."/>
            <person name="Dodson R.J."/>
            <person name="Durkin A.S."/>
            <person name="Madupu R."/>
            <person name="Nelson W.C."/>
            <person name="Sullivan S.A."/>
            <person name="Rosovitz M.J."/>
            <person name="Haft D.H."/>
            <person name="Selengut J."/>
            <person name="Ward N."/>
        </authorList>
    </citation>
    <scope>NUCLEOTIDE SEQUENCE [LARGE SCALE GENOMIC DNA]</scope>
    <source>
        <strain evidence="16">ATCC 700808 / DSM 15171 / DSS-3</strain>
    </source>
</reference>
<dbReference type="SUPFAM" id="SSF63380">
    <property type="entry name" value="Riboflavin synthase domain-like"/>
    <property type="match status" value="1"/>
</dbReference>
<dbReference type="STRING" id="246200.SPO0589"/>
<dbReference type="InterPro" id="IPR001041">
    <property type="entry name" value="2Fe-2S_ferredoxin-type"/>
</dbReference>
<dbReference type="Pfam" id="PF00111">
    <property type="entry name" value="Fer2"/>
    <property type="match status" value="1"/>
</dbReference>
<keyword evidence="5" id="KW-0001">2Fe-2S</keyword>
<evidence type="ECO:0000256" key="4">
    <source>
        <dbReference type="ARBA" id="ARBA00022643"/>
    </source>
</evidence>
<evidence type="ECO:0000259" key="12">
    <source>
        <dbReference type="PROSITE" id="PS51085"/>
    </source>
</evidence>
<dbReference type="PROSITE" id="PS00197">
    <property type="entry name" value="2FE2S_FER_1"/>
    <property type="match status" value="1"/>
</dbReference>
<evidence type="ECO:0000256" key="2">
    <source>
        <dbReference type="ARBA" id="ARBA00004196"/>
    </source>
</evidence>
<organism evidence="15 16">
    <name type="scientific">Ruegeria pomeroyi (strain ATCC 700808 / DSM 15171 / DSS-3)</name>
    <name type="common">Silicibacter pomeroyi</name>
    <dbReference type="NCBI Taxonomy" id="246200"/>
    <lineage>
        <taxon>Bacteria</taxon>
        <taxon>Pseudomonadati</taxon>
        <taxon>Pseudomonadota</taxon>
        <taxon>Alphaproteobacteria</taxon>
        <taxon>Rhodobacterales</taxon>
        <taxon>Roseobacteraceae</taxon>
        <taxon>Ruegeria</taxon>
    </lineage>
</organism>
<keyword evidence="16" id="KW-1185">Reference proteome</keyword>
<evidence type="ECO:0000256" key="1">
    <source>
        <dbReference type="ARBA" id="ARBA00001917"/>
    </source>
</evidence>
<proteinExistence type="predicted"/>
<dbReference type="InterPro" id="IPR012675">
    <property type="entry name" value="Beta-grasp_dom_sf"/>
</dbReference>
<dbReference type="AlphaFoldDB" id="Q5LVV6"/>
<dbReference type="Gene3D" id="2.40.30.10">
    <property type="entry name" value="Translation factors"/>
    <property type="match status" value="1"/>
</dbReference>
<dbReference type="PRINTS" id="PR00409">
    <property type="entry name" value="PHDIOXRDTASE"/>
</dbReference>
<dbReference type="InterPro" id="IPR036010">
    <property type="entry name" value="2Fe-2S_ferredoxin-like_sf"/>
</dbReference>
<keyword evidence="8" id="KW-0560">Oxidoreductase</keyword>
<dbReference type="CDD" id="cd00207">
    <property type="entry name" value="fer2"/>
    <property type="match status" value="1"/>
</dbReference>
<dbReference type="Gene3D" id="3.10.20.30">
    <property type="match status" value="1"/>
</dbReference>
<dbReference type="InterPro" id="IPR012832">
    <property type="entry name" value="RDH"/>
</dbReference>
<dbReference type="NCBIfam" id="TIGR02486">
    <property type="entry name" value="RDH"/>
    <property type="match status" value="1"/>
</dbReference>
<keyword evidence="4" id="KW-0288">FMN</keyword>
<dbReference type="PROSITE" id="PS00198">
    <property type="entry name" value="4FE4S_FER_1"/>
    <property type="match status" value="1"/>
</dbReference>
<gene>
    <name evidence="15" type="ordered locus">SPO0589</name>
</gene>
<keyword evidence="10" id="KW-0411">Iron-sulfur</keyword>
<dbReference type="HOGENOM" id="CLU_292196_0_0_5"/>
<keyword evidence="11" id="KW-0472">Membrane</keyword>
<keyword evidence="6" id="KW-0479">Metal-binding</keyword>
<feature type="domain" description="FAD-binding FR-type" evidence="14">
    <location>
        <begin position="774"/>
        <end position="876"/>
    </location>
</feature>
<dbReference type="PANTHER" id="PTHR47354:SF1">
    <property type="entry name" value="CARNITINE MONOOXYGENASE REDUCTASE SUBUNIT"/>
    <property type="match status" value="1"/>
</dbReference>
<evidence type="ECO:0000256" key="9">
    <source>
        <dbReference type="ARBA" id="ARBA00023004"/>
    </source>
</evidence>
<evidence type="ECO:0000259" key="13">
    <source>
        <dbReference type="PROSITE" id="PS51379"/>
    </source>
</evidence>
<evidence type="ECO:0000256" key="8">
    <source>
        <dbReference type="ARBA" id="ARBA00023002"/>
    </source>
</evidence>
<dbReference type="InterPro" id="IPR017900">
    <property type="entry name" value="4Fe4S_Fe_S_CS"/>
</dbReference>
<dbReference type="InterPro" id="IPR050415">
    <property type="entry name" value="MRET"/>
</dbReference>
<dbReference type="CDD" id="cd06185">
    <property type="entry name" value="PDR_like"/>
    <property type="match status" value="1"/>
</dbReference>
<evidence type="ECO:0000256" key="10">
    <source>
        <dbReference type="ARBA" id="ARBA00023014"/>
    </source>
</evidence>
<evidence type="ECO:0000256" key="3">
    <source>
        <dbReference type="ARBA" id="ARBA00022630"/>
    </source>
</evidence>
<dbReference type="KEGG" id="sil:SPO0589"/>
<dbReference type="EMBL" id="CP000031">
    <property type="protein sequence ID" value="AAV93904.1"/>
    <property type="molecule type" value="Genomic_DNA"/>
</dbReference>
<dbReference type="GO" id="GO:0030313">
    <property type="term" value="C:cell envelope"/>
    <property type="evidence" value="ECO:0007669"/>
    <property type="project" value="UniProtKB-SubCell"/>
</dbReference>
<evidence type="ECO:0000313" key="16">
    <source>
        <dbReference type="Proteomes" id="UP000001023"/>
    </source>
</evidence>
<dbReference type="InterPro" id="IPR006058">
    <property type="entry name" value="2Fe2S_fd_BS"/>
</dbReference>
<dbReference type="GO" id="GO:0051537">
    <property type="term" value="F:2 iron, 2 sulfur cluster binding"/>
    <property type="evidence" value="ECO:0007669"/>
    <property type="project" value="UniProtKB-KW"/>
</dbReference>
<dbReference type="GO" id="GO:0016491">
    <property type="term" value="F:oxidoreductase activity"/>
    <property type="evidence" value="ECO:0007669"/>
    <property type="project" value="UniProtKB-KW"/>
</dbReference>
<dbReference type="eggNOG" id="COG1018">
    <property type="taxonomic scope" value="Bacteria"/>
</dbReference>
<evidence type="ECO:0000313" key="15">
    <source>
        <dbReference type="EMBL" id="AAV93904.1"/>
    </source>
</evidence>